<evidence type="ECO:0000256" key="7">
    <source>
        <dbReference type="ARBA" id="ARBA00047899"/>
    </source>
</evidence>
<reference evidence="11" key="1">
    <citation type="journal article" date="2020" name="Nat. Commun.">
        <title>Large-scale genome sequencing of mycorrhizal fungi provides insights into the early evolution of symbiotic traits.</title>
        <authorList>
            <person name="Miyauchi S."/>
            <person name="Kiss E."/>
            <person name="Kuo A."/>
            <person name="Drula E."/>
            <person name="Kohler A."/>
            <person name="Sanchez-Garcia M."/>
            <person name="Morin E."/>
            <person name="Andreopoulos B."/>
            <person name="Barry K.W."/>
            <person name="Bonito G."/>
            <person name="Buee M."/>
            <person name="Carver A."/>
            <person name="Chen C."/>
            <person name="Cichocki N."/>
            <person name="Clum A."/>
            <person name="Culley D."/>
            <person name="Crous P.W."/>
            <person name="Fauchery L."/>
            <person name="Girlanda M."/>
            <person name="Hayes R.D."/>
            <person name="Keri Z."/>
            <person name="LaButti K."/>
            <person name="Lipzen A."/>
            <person name="Lombard V."/>
            <person name="Magnuson J."/>
            <person name="Maillard F."/>
            <person name="Murat C."/>
            <person name="Nolan M."/>
            <person name="Ohm R.A."/>
            <person name="Pangilinan J."/>
            <person name="Pereira M.F."/>
            <person name="Perotto S."/>
            <person name="Peter M."/>
            <person name="Pfister S."/>
            <person name="Riley R."/>
            <person name="Sitrit Y."/>
            <person name="Stielow J.B."/>
            <person name="Szollosi G."/>
            <person name="Zifcakova L."/>
            <person name="Stursova M."/>
            <person name="Spatafora J.W."/>
            <person name="Tedersoo L."/>
            <person name="Vaario L.M."/>
            <person name="Yamada A."/>
            <person name="Yan M."/>
            <person name="Wang P."/>
            <person name="Xu J."/>
            <person name="Bruns T."/>
            <person name="Baldrian P."/>
            <person name="Vilgalys R."/>
            <person name="Dunand C."/>
            <person name="Henrissat B."/>
            <person name="Grigoriev I.V."/>
            <person name="Hibbett D."/>
            <person name="Nagy L.G."/>
            <person name="Martin F.M."/>
        </authorList>
    </citation>
    <scope>NUCLEOTIDE SEQUENCE</scope>
    <source>
        <strain evidence="11">UP504</strain>
    </source>
</reference>
<dbReference type="Pfam" id="PF00069">
    <property type="entry name" value="Pkinase"/>
    <property type="match status" value="2"/>
</dbReference>
<evidence type="ECO:0000256" key="6">
    <source>
        <dbReference type="ARBA" id="ARBA00022840"/>
    </source>
</evidence>
<dbReference type="AlphaFoldDB" id="A0A9P6DYT0"/>
<dbReference type="InterPro" id="IPR051334">
    <property type="entry name" value="SRPK"/>
</dbReference>
<dbReference type="EMBL" id="MU128922">
    <property type="protein sequence ID" value="KAF9518782.1"/>
    <property type="molecule type" value="Genomic_DNA"/>
</dbReference>
<dbReference type="EC" id="2.7.11.1" evidence="1"/>
<evidence type="ECO:0000256" key="8">
    <source>
        <dbReference type="ARBA" id="ARBA00048679"/>
    </source>
</evidence>
<feature type="binding site" evidence="9">
    <location>
        <position position="110"/>
    </location>
    <ligand>
        <name>ATP</name>
        <dbReference type="ChEBI" id="CHEBI:30616"/>
    </ligand>
</feature>
<dbReference type="Gene3D" id="1.10.510.10">
    <property type="entry name" value="Transferase(Phosphotransferase) domain 1"/>
    <property type="match status" value="1"/>
</dbReference>
<comment type="catalytic activity">
    <reaction evidence="7">
        <text>L-threonyl-[protein] + ATP = O-phospho-L-threonyl-[protein] + ADP + H(+)</text>
        <dbReference type="Rhea" id="RHEA:46608"/>
        <dbReference type="Rhea" id="RHEA-COMP:11060"/>
        <dbReference type="Rhea" id="RHEA-COMP:11605"/>
        <dbReference type="ChEBI" id="CHEBI:15378"/>
        <dbReference type="ChEBI" id="CHEBI:30013"/>
        <dbReference type="ChEBI" id="CHEBI:30616"/>
        <dbReference type="ChEBI" id="CHEBI:61977"/>
        <dbReference type="ChEBI" id="CHEBI:456216"/>
        <dbReference type="EC" id="2.7.11.1"/>
    </reaction>
</comment>
<dbReference type="PANTHER" id="PTHR47634:SF9">
    <property type="entry name" value="PROTEIN KINASE DOMAIN-CONTAINING PROTEIN-RELATED"/>
    <property type="match status" value="1"/>
</dbReference>
<dbReference type="Gene3D" id="3.30.200.20">
    <property type="entry name" value="Phosphorylase Kinase, domain 1"/>
    <property type="match status" value="1"/>
</dbReference>
<comment type="catalytic activity">
    <reaction evidence="8">
        <text>L-seryl-[protein] + ATP = O-phospho-L-seryl-[protein] + ADP + H(+)</text>
        <dbReference type="Rhea" id="RHEA:17989"/>
        <dbReference type="Rhea" id="RHEA-COMP:9863"/>
        <dbReference type="Rhea" id="RHEA-COMP:11604"/>
        <dbReference type="ChEBI" id="CHEBI:15378"/>
        <dbReference type="ChEBI" id="CHEBI:29999"/>
        <dbReference type="ChEBI" id="CHEBI:30616"/>
        <dbReference type="ChEBI" id="CHEBI:83421"/>
        <dbReference type="ChEBI" id="CHEBI:456216"/>
        <dbReference type="EC" id="2.7.11.1"/>
    </reaction>
</comment>
<dbReference type="GO" id="GO:0005634">
    <property type="term" value="C:nucleus"/>
    <property type="evidence" value="ECO:0007669"/>
    <property type="project" value="TreeGrafter"/>
</dbReference>
<keyword evidence="4 9" id="KW-0547">Nucleotide-binding</keyword>
<keyword evidence="12" id="KW-1185">Reference proteome</keyword>
<keyword evidence="6 9" id="KW-0067">ATP-binding</keyword>
<dbReference type="PROSITE" id="PS50011">
    <property type="entry name" value="PROTEIN_KINASE_DOM"/>
    <property type="match status" value="1"/>
</dbReference>
<accession>A0A9P6DYT0</accession>
<evidence type="ECO:0000313" key="11">
    <source>
        <dbReference type="EMBL" id="KAF9518782.1"/>
    </source>
</evidence>
<gene>
    <name evidence="11" type="ORF">BS47DRAFT_197256</name>
</gene>
<dbReference type="SMART" id="SM00220">
    <property type="entry name" value="S_TKc"/>
    <property type="match status" value="1"/>
</dbReference>
<keyword evidence="2" id="KW-0723">Serine/threonine-protein kinase</keyword>
<dbReference type="InterPro" id="IPR011009">
    <property type="entry name" value="Kinase-like_dom_sf"/>
</dbReference>
<evidence type="ECO:0000259" key="10">
    <source>
        <dbReference type="PROSITE" id="PS50011"/>
    </source>
</evidence>
<dbReference type="InterPro" id="IPR017441">
    <property type="entry name" value="Protein_kinase_ATP_BS"/>
</dbReference>
<keyword evidence="5" id="KW-0418">Kinase</keyword>
<evidence type="ECO:0000256" key="9">
    <source>
        <dbReference type="PROSITE-ProRule" id="PRU10141"/>
    </source>
</evidence>
<evidence type="ECO:0000256" key="4">
    <source>
        <dbReference type="ARBA" id="ARBA00022741"/>
    </source>
</evidence>
<comment type="caution">
    <text evidence="11">The sequence shown here is derived from an EMBL/GenBank/DDBJ whole genome shotgun (WGS) entry which is preliminary data.</text>
</comment>
<dbReference type="GO" id="GO:0050684">
    <property type="term" value="P:regulation of mRNA processing"/>
    <property type="evidence" value="ECO:0007669"/>
    <property type="project" value="TreeGrafter"/>
</dbReference>
<evidence type="ECO:0000256" key="1">
    <source>
        <dbReference type="ARBA" id="ARBA00012513"/>
    </source>
</evidence>
<dbReference type="Proteomes" id="UP000886523">
    <property type="component" value="Unassembled WGS sequence"/>
</dbReference>
<evidence type="ECO:0000256" key="3">
    <source>
        <dbReference type="ARBA" id="ARBA00022679"/>
    </source>
</evidence>
<sequence length="451" mass="50803">MLFWIRLRSRSPRHFWPEFYCRYSQSFSTMPRPPTPSSKAPTEESEWRFRPIDAATEWIEDYRPGGLHPIHLGDTLGAERYKILRKLGYGSFSTVWLARDAQESRYVAIKVSVARASETNNELGIFEHLARHRDQRGARSVMELLHSFDHEGPNGRHLCLVFPVMGPSATTMERKFRTNPMRSGRYPLWIAKSMLKQLLLGLSFLHRNGVTHTDIQPGNLLFSLPNIDSLPESDLKTDITQPETISDPVQRVDGEVDLWSPRYTAIPQPLTPLATVESGFTVRISDMGGASLIAPASGTTPITPVALRAPELILTKSWDMTIDIWSFGCLFFEFLTGTPLFVIGTWGLTDEEIDDDHLCQLISALGPLPTDLCAQWPRYSSFYSEDGTEIVPPEVDTPPLETFLKNKAPPEMDTEEVKAVGVLLRGILHYNPAQRPTAADLLKDPWFEAIG</sequence>
<evidence type="ECO:0000256" key="5">
    <source>
        <dbReference type="ARBA" id="ARBA00022777"/>
    </source>
</evidence>
<protein>
    <recommendedName>
        <fullName evidence="1">non-specific serine/threonine protein kinase</fullName>
        <ecNumber evidence="1">2.7.11.1</ecNumber>
    </recommendedName>
</protein>
<dbReference type="GO" id="GO:0000245">
    <property type="term" value="P:spliceosomal complex assembly"/>
    <property type="evidence" value="ECO:0007669"/>
    <property type="project" value="TreeGrafter"/>
</dbReference>
<dbReference type="GO" id="GO:0005737">
    <property type="term" value="C:cytoplasm"/>
    <property type="evidence" value="ECO:0007669"/>
    <property type="project" value="TreeGrafter"/>
</dbReference>
<dbReference type="PANTHER" id="PTHR47634">
    <property type="entry name" value="PROTEIN KINASE DOMAIN-CONTAINING PROTEIN-RELATED"/>
    <property type="match status" value="1"/>
</dbReference>
<dbReference type="InterPro" id="IPR000719">
    <property type="entry name" value="Prot_kinase_dom"/>
</dbReference>
<evidence type="ECO:0000313" key="12">
    <source>
        <dbReference type="Proteomes" id="UP000886523"/>
    </source>
</evidence>
<evidence type="ECO:0000256" key="2">
    <source>
        <dbReference type="ARBA" id="ARBA00022527"/>
    </source>
</evidence>
<organism evidence="11 12">
    <name type="scientific">Hydnum rufescens UP504</name>
    <dbReference type="NCBI Taxonomy" id="1448309"/>
    <lineage>
        <taxon>Eukaryota</taxon>
        <taxon>Fungi</taxon>
        <taxon>Dikarya</taxon>
        <taxon>Basidiomycota</taxon>
        <taxon>Agaricomycotina</taxon>
        <taxon>Agaricomycetes</taxon>
        <taxon>Cantharellales</taxon>
        <taxon>Hydnaceae</taxon>
        <taxon>Hydnum</taxon>
    </lineage>
</organism>
<dbReference type="GO" id="GO:0004674">
    <property type="term" value="F:protein serine/threonine kinase activity"/>
    <property type="evidence" value="ECO:0007669"/>
    <property type="project" value="UniProtKB-KW"/>
</dbReference>
<feature type="domain" description="Protein kinase" evidence="10">
    <location>
        <begin position="81"/>
        <end position="447"/>
    </location>
</feature>
<name>A0A9P6DYT0_9AGAM</name>
<keyword evidence="3" id="KW-0808">Transferase</keyword>
<dbReference type="OrthoDB" id="5979581at2759"/>
<dbReference type="GO" id="GO:0005524">
    <property type="term" value="F:ATP binding"/>
    <property type="evidence" value="ECO:0007669"/>
    <property type="project" value="UniProtKB-UniRule"/>
</dbReference>
<dbReference type="SUPFAM" id="SSF56112">
    <property type="entry name" value="Protein kinase-like (PK-like)"/>
    <property type="match status" value="1"/>
</dbReference>
<dbReference type="PROSITE" id="PS00107">
    <property type="entry name" value="PROTEIN_KINASE_ATP"/>
    <property type="match status" value="1"/>
</dbReference>
<proteinExistence type="predicted"/>